<feature type="transmembrane region" description="Helical" evidence="1">
    <location>
        <begin position="105"/>
        <end position="128"/>
    </location>
</feature>
<feature type="transmembrane region" description="Helical" evidence="1">
    <location>
        <begin position="20"/>
        <end position="41"/>
    </location>
</feature>
<feature type="transmembrane region" description="Helical" evidence="1">
    <location>
        <begin position="68"/>
        <end position="93"/>
    </location>
</feature>
<dbReference type="RefSeq" id="WP_168511549.1">
    <property type="nucleotide sequence ID" value="NZ_JAAXLS010000002.1"/>
</dbReference>
<feature type="transmembrane region" description="Helical" evidence="1">
    <location>
        <begin position="317"/>
        <end position="339"/>
    </location>
</feature>
<evidence type="ECO:0000313" key="2">
    <source>
        <dbReference type="EMBL" id="NKQ52040.1"/>
    </source>
</evidence>
<dbReference type="InterPro" id="IPR016035">
    <property type="entry name" value="Acyl_Trfase/lysoPLipase"/>
</dbReference>
<keyword evidence="3" id="KW-1185">Reference proteome</keyword>
<dbReference type="PANTHER" id="PTHR10728">
    <property type="entry name" value="CYTOSOLIC PHOSPHOLIPASE A2"/>
    <property type="match status" value="1"/>
</dbReference>
<dbReference type="Proteomes" id="UP000715441">
    <property type="component" value="Unassembled WGS sequence"/>
</dbReference>
<proteinExistence type="predicted"/>
<name>A0ABX1J114_9PSEU</name>
<comment type="caution">
    <text evidence="2">The sequence shown here is derived from an EMBL/GenBank/DDBJ whole genome shotgun (WGS) entry which is preliminary data.</text>
</comment>
<feature type="transmembrane region" description="Helical" evidence="1">
    <location>
        <begin position="359"/>
        <end position="379"/>
    </location>
</feature>
<gene>
    <name evidence="2" type="ORF">HFP15_04010</name>
</gene>
<accession>A0ABX1J114</accession>
<feature type="transmembrane region" description="Helical" evidence="1">
    <location>
        <begin position="509"/>
        <end position="528"/>
    </location>
</feature>
<feature type="transmembrane region" description="Helical" evidence="1">
    <location>
        <begin position="434"/>
        <end position="454"/>
    </location>
</feature>
<feature type="transmembrane region" description="Helical" evidence="1">
    <location>
        <begin position="400"/>
        <end position="422"/>
    </location>
</feature>
<evidence type="ECO:0000313" key="3">
    <source>
        <dbReference type="Proteomes" id="UP000715441"/>
    </source>
</evidence>
<dbReference type="Gene3D" id="3.40.1090.10">
    <property type="entry name" value="Cytosolic phospholipase A2 catalytic domain"/>
    <property type="match status" value="1"/>
</dbReference>
<keyword evidence="1" id="KW-0472">Membrane</keyword>
<keyword evidence="1" id="KW-1133">Transmembrane helix</keyword>
<evidence type="ECO:0000256" key="1">
    <source>
        <dbReference type="SAM" id="Phobius"/>
    </source>
</evidence>
<protein>
    <submittedName>
        <fullName evidence="2">Patatin-like phospholipase family protein</fullName>
    </submittedName>
</protein>
<dbReference type="EMBL" id="JAAXLS010000002">
    <property type="protein sequence ID" value="NKQ52040.1"/>
    <property type="molecule type" value="Genomic_DNA"/>
</dbReference>
<dbReference type="PANTHER" id="PTHR10728:SF40">
    <property type="entry name" value="PATATIN FAMILY PROTEIN"/>
    <property type="match status" value="1"/>
</dbReference>
<feature type="transmembrane region" description="Helical" evidence="1">
    <location>
        <begin position="134"/>
        <end position="162"/>
    </location>
</feature>
<reference evidence="2 3" key="1">
    <citation type="submission" date="2020-04" db="EMBL/GenBank/DDBJ databases">
        <title>Novel species.</title>
        <authorList>
            <person name="Teo W.F.A."/>
            <person name="Lipun K."/>
            <person name="Srisuk N."/>
            <person name="Duangmal K."/>
        </authorList>
    </citation>
    <scope>NUCLEOTIDE SEQUENCE [LARGE SCALE GENOMIC DNA]</scope>
    <source>
        <strain evidence="2 3">K13G38</strain>
    </source>
</reference>
<feature type="transmembrane region" description="Helical" evidence="1">
    <location>
        <begin position="481"/>
        <end position="503"/>
    </location>
</feature>
<sequence>MGNRSALLRPAENRPGRRGAAATVAVAIIAAAAGPALYLLFAPHVGIIGIQLGGAAQPTPLPPGTAAALWWDFVLVAGYGLALLLGTTAAVWVSWTPRTLELTRFARIAAVVVILSEVVENVLLLAATSAPSPWLLHCAAAAAIVKFSALLPAGLTATYGLATTLWRCTIRERAGVEGVPAAPLEDCDFPESAGTPRSQDRWSRGFSLPDGNTGGGVGFCLSGGGIRAASVAMGALQTLREQLLGARYLVSVSGGGFTAGALQQVLTTAAGDRSPATPADAYEHGSVEEDHVRRHVSYLADSIPETLTAFGVLARGLVLSLIALFSPAIVAGVLAGWLYQRVPVIAFPQSAGDFPEPRAGALLAAGVTAALALAAALSSRTLPLSWRQMRGIAARLGHRLALIAAVVTVLAIALPVLVWLAYALLATTGSGVRIGSPVGAVLLSYLSSLASILWRKRTLLGQSGKDGGITAAVPSSLLQRILVIVTTVILGLAWLLLFVLMIGARGDAAALWTAAGAGVLLVIVGGLLDETSLSLHPFYRERVARTFAVRRISRDGTNYAAPYPPDERTSLSRYASRVPGFPQVIFAAAANLTGEGRTPPGLNAVSFTMSGDWIGGPDVGWMRTAELERAVPRRFQRDLTVQGAVAVSGAAFASAMGRAARWFQVLLAVSGARLGAWLPNPAFVLATPGKGWAYPRLPHARRLPYLWREVFGLHAHHDRLLHITDGGHYDNLGLVELLRRRCERIYAIDVSSDAPPTASSLAYTLALAEQELGVRVVLRDPWTAEPGTADPLEPQRQLSVLNPRLARDPVIVGDIHYPPESGLPEQRRTGLLIVARTLLWRDLPYPLLSYAAHNPEFPHDSTGDQFFNDGKFTAYTELGRQLGLAVRAREKTLSADEVVAAQGKTD</sequence>
<keyword evidence="1" id="KW-0812">Transmembrane</keyword>
<organism evidence="2 3">
    <name type="scientific">Amycolatopsis acididurans</name>
    <dbReference type="NCBI Taxonomy" id="2724524"/>
    <lineage>
        <taxon>Bacteria</taxon>
        <taxon>Bacillati</taxon>
        <taxon>Actinomycetota</taxon>
        <taxon>Actinomycetes</taxon>
        <taxon>Pseudonocardiales</taxon>
        <taxon>Pseudonocardiaceae</taxon>
        <taxon>Amycolatopsis</taxon>
    </lineage>
</organism>
<dbReference type="SUPFAM" id="SSF52151">
    <property type="entry name" value="FabD/lysophospholipase-like"/>
    <property type="match status" value="2"/>
</dbReference>